<dbReference type="PANTHER" id="PTHR33525">
    <property type="match status" value="1"/>
</dbReference>
<dbReference type="InterPro" id="IPR014626">
    <property type="entry name" value="Sig_transdc_resp-reg_put"/>
</dbReference>
<dbReference type="OrthoDB" id="5755654at2"/>
<dbReference type="PIRSF" id="PIRSF036883">
    <property type="entry name" value="RR_HD-GYP_mod"/>
    <property type="match status" value="1"/>
</dbReference>
<dbReference type="AlphaFoldDB" id="A0A4Q8LI12"/>
<gene>
    <name evidence="2" type="ORF">EA660_03480</name>
</gene>
<reference evidence="2 3" key="1">
    <citation type="submission" date="2019-02" db="EMBL/GenBank/DDBJ databases">
        <title>WGS of Pseudoxanthomonas species novum from clinical isolates.</title>
        <authorList>
            <person name="Bernier A.-M."/>
            <person name="Bernard K."/>
            <person name="Vachon A."/>
        </authorList>
    </citation>
    <scope>NUCLEOTIDE SEQUENCE [LARGE SCALE GENOMIC DNA]</scope>
    <source>
        <strain evidence="2 3">NML171200</strain>
    </source>
</reference>
<dbReference type="Gene3D" id="1.10.3210.10">
    <property type="entry name" value="Hypothetical protein af1432"/>
    <property type="match status" value="1"/>
</dbReference>
<dbReference type="Pfam" id="PF08668">
    <property type="entry name" value="HDOD"/>
    <property type="match status" value="1"/>
</dbReference>
<proteinExistence type="predicted"/>
<dbReference type="PROSITE" id="PS51833">
    <property type="entry name" value="HDOD"/>
    <property type="match status" value="1"/>
</dbReference>
<sequence length="359" mass="38751">MHIVVAGETSEQAAQLQIHLAARGRDWGVSWLQLGDGPTPHLDALAPDALVCFSGTGWNRCNLMMHELRERFPLAARVVLVPDPQGEEMMQALDAAHRVLPEPFDPVALIDAIDDIVELRSLLDDARVKQAIEQSGPLPAAPKQYLSLSRLLRDDSTQATDLVEVVTQDPALAARVLRLSNSAYYSGGREISDLRMAVVRLGQDALRRLVLASEVFSSGPGVDEVRERALRISRLADQILPEAGTGVAATAGLLSQVGRLLPPLELHEPDGPTLLPHSVAGAYLLGLWGLPATMIEAVAWHQAPARAGTLFWVAGAVHVAAALIDGSEVDTAYLSRVRRLHDLPRWRAMADAEQALAQA</sequence>
<dbReference type="EMBL" id="SHMC01000001">
    <property type="protein sequence ID" value="TAA28653.1"/>
    <property type="molecule type" value="Genomic_DNA"/>
</dbReference>
<organism evidence="2 3">
    <name type="scientific">Pseudoxanthomonas winnipegensis</name>
    <dbReference type="NCBI Taxonomy" id="2480810"/>
    <lineage>
        <taxon>Bacteria</taxon>
        <taxon>Pseudomonadati</taxon>
        <taxon>Pseudomonadota</taxon>
        <taxon>Gammaproteobacteria</taxon>
        <taxon>Lysobacterales</taxon>
        <taxon>Lysobacteraceae</taxon>
        <taxon>Pseudoxanthomonas</taxon>
    </lineage>
</organism>
<evidence type="ECO:0000313" key="3">
    <source>
        <dbReference type="Proteomes" id="UP000292627"/>
    </source>
</evidence>
<evidence type="ECO:0000259" key="1">
    <source>
        <dbReference type="PROSITE" id="PS51833"/>
    </source>
</evidence>
<accession>A0A4Q8LI12</accession>
<dbReference type="RefSeq" id="WP_130550178.1">
    <property type="nucleotide sequence ID" value="NZ_SHMC01000001.1"/>
</dbReference>
<evidence type="ECO:0000313" key="2">
    <source>
        <dbReference type="EMBL" id="TAA28653.1"/>
    </source>
</evidence>
<comment type="caution">
    <text evidence="2">The sequence shown here is derived from an EMBL/GenBank/DDBJ whole genome shotgun (WGS) entry which is preliminary data.</text>
</comment>
<feature type="domain" description="HDOD" evidence="1">
    <location>
        <begin position="138"/>
        <end position="304"/>
    </location>
</feature>
<name>A0A4Q8LI12_9GAMM</name>
<dbReference type="InterPro" id="IPR052340">
    <property type="entry name" value="RNase_Y/CdgJ"/>
</dbReference>
<dbReference type="InterPro" id="IPR013976">
    <property type="entry name" value="HDOD"/>
</dbReference>
<dbReference type="PANTHER" id="PTHR33525:SF6">
    <property type="entry name" value="HDOD DOMAIN-CONTAINING PROTEIN"/>
    <property type="match status" value="1"/>
</dbReference>
<protein>
    <submittedName>
        <fullName evidence="2">HDOD domain-containing protein</fullName>
    </submittedName>
</protein>
<dbReference type="SUPFAM" id="SSF109604">
    <property type="entry name" value="HD-domain/PDEase-like"/>
    <property type="match status" value="1"/>
</dbReference>
<dbReference type="Proteomes" id="UP000292627">
    <property type="component" value="Unassembled WGS sequence"/>
</dbReference>